<dbReference type="Proteomes" id="UP000019322">
    <property type="component" value="Chromosome"/>
</dbReference>
<dbReference type="KEGG" id="smul:SMUL_2119"/>
<evidence type="ECO:0000256" key="2">
    <source>
        <dbReference type="ARBA" id="ARBA00022722"/>
    </source>
</evidence>
<evidence type="ECO:0000256" key="3">
    <source>
        <dbReference type="ARBA" id="ARBA00022801"/>
    </source>
</evidence>
<dbReference type="InterPro" id="IPR008201">
    <property type="entry name" value="HepT-like"/>
</dbReference>
<dbReference type="Pfam" id="PF01934">
    <property type="entry name" value="HepT-like"/>
    <property type="match status" value="1"/>
</dbReference>
<keyword evidence="1" id="KW-1277">Toxin-antitoxin system</keyword>
<dbReference type="EMBL" id="CP007201">
    <property type="protein sequence ID" value="AHJ13373.1"/>
    <property type="molecule type" value="Genomic_DNA"/>
</dbReference>
<gene>
    <name evidence="4" type="ORF">SMUL_2119</name>
</gene>
<dbReference type="RefSeq" id="WP_025345225.1">
    <property type="nucleotide sequence ID" value="NZ_CP007201.1"/>
</dbReference>
<sequence>MSKESISKIYLILEKIEYIEAIVSNAGSITNALHDLTTYRPAILMHLTSIAEQFDKLRKSSNNTFLEYFEADDLKGIYDVRNYIAHDYEGVNLAIIEWIIRHILPKFKEQCSKIIEKSSKFYM</sequence>
<dbReference type="GO" id="GO:0004540">
    <property type="term" value="F:RNA nuclease activity"/>
    <property type="evidence" value="ECO:0007669"/>
    <property type="project" value="InterPro"/>
</dbReference>
<protein>
    <recommendedName>
        <fullName evidence="6">DUF86 domain-containing protein</fullName>
    </recommendedName>
</protein>
<organism evidence="4 5">
    <name type="scientific">Sulfurospirillum multivorans (strain DM 12446 / JCM 15788 / NBRC 109480)</name>
    <dbReference type="NCBI Taxonomy" id="1150621"/>
    <lineage>
        <taxon>Bacteria</taxon>
        <taxon>Pseudomonadati</taxon>
        <taxon>Campylobacterota</taxon>
        <taxon>Epsilonproteobacteria</taxon>
        <taxon>Campylobacterales</taxon>
        <taxon>Sulfurospirillaceae</taxon>
        <taxon>Sulfurospirillum</taxon>
    </lineage>
</organism>
<evidence type="ECO:0008006" key="6">
    <source>
        <dbReference type="Google" id="ProtNLM"/>
    </source>
</evidence>
<keyword evidence="2" id="KW-0540">Nuclease</keyword>
<keyword evidence="3" id="KW-0378">Hydrolase</keyword>
<evidence type="ECO:0000313" key="5">
    <source>
        <dbReference type="Proteomes" id="UP000019322"/>
    </source>
</evidence>
<dbReference type="GO" id="GO:0016787">
    <property type="term" value="F:hydrolase activity"/>
    <property type="evidence" value="ECO:0007669"/>
    <property type="project" value="UniProtKB-KW"/>
</dbReference>
<dbReference type="AlphaFoldDB" id="A0AA86DYK5"/>
<accession>A0AA86DYK5</accession>
<proteinExistence type="predicted"/>
<name>A0AA86DYK5_SULMK</name>
<evidence type="ECO:0000313" key="4">
    <source>
        <dbReference type="EMBL" id="AHJ13373.1"/>
    </source>
</evidence>
<reference evidence="4 5" key="1">
    <citation type="journal article" date="2014" name="Environ. Microbiol.">
        <title>Insights into organohalide respiration and the versatile catabolism of Sulfurospirillum multivorans gained from comparative genomics and physiological studies.</title>
        <authorList>
            <person name="Goris T."/>
            <person name="Schubert T."/>
            <person name="Gadkari J."/>
            <person name="Wubet T."/>
            <person name="Tarkka M."/>
            <person name="Buscot F."/>
            <person name="Adrian L."/>
            <person name="Diekert G."/>
        </authorList>
    </citation>
    <scope>NUCLEOTIDE SEQUENCE [LARGE SCALE GENOMIC DNA]</scope>
    <source>
        <strain evidence="5">DM 12446 / JCM 15788 / NBRC 109480</strain>
    </source>
</reference>
<dbReference type="GO" id="GO:0110001">
    <property type="term" value="C:toxin-antitoxin complex"/>
    <property type="evidence" value="ECO:0007669"/>
    <property type="project" value="InterPro"/>
</dbReference>
<evidence type="ECO:0000256" key="1">
    <source>
        <dbReference type="ARBA" id="ARBA00022649"/>
    </source>
</evidence>